<proteinExistence type="inferred from homology"/>
<dbReference type="GeneID" id="8856396"/>
<evidence type="ECO:0000259" key="7">
    <source>
        <dbReference type="PROSITE" id="PS50255"/>
    </source>
</evidence>
<dbReference type="GO" id="GO:0016020">
    <property type="term" value="C:membrane"/>
    <property type="evidence" value="ECO:0007669"/>
    <property type="project" value="TreeGrafter"/>
</dbReference>
<evidence type="ECO:0000313" key="10">
    <source>
        <dbReference type="Proteomes" id="UP000006671"/>
    </source>
</evidence>
<evidence type="ECO:0000256" key="1">
    <source>
        <dbReference type="ARBA" id="ARBA00022617"/>
    </source>
</evidence>
<dbReference type="InterPro" id="IPR001199">
    <property type="entry name" value="Cyt_B5-like_heme/steroid-bd"/>
</dbReference>
<dbReference type="Proteomes" id="UP000006671">
    <property type="component" value="Unassembled WGS sequence"/>
</dbReference>
<dbReference type="GO" id="GO:0046872">
    <property type="term" value="F:metal ion binding"/>
    <property type="evidence" value="ECO:0007669"/>
    <property type="project" value="UniProtKB-UniRule"/>
</dbReference>
<dbReference type="GO" id="GO:0020037">
    <property type="term" value="F:heme binding"/>
    <property type="evidence" value="ECO:0007669"/>
    <property type="project" value="UniProtKB-UniRule"/>
</dbReference>
<dbReference type="SMART" id="SM01117">
    <property type="entry name" value="Cyt-b5"/>
    <property type="match status" value="1"/>
</dbReference>
<dbReference type="OrthoDB" id="260519at2759"/>
<accession>D2VUW9</accession>
<dbReference type="Gene3D" id="3.10.120.10">
    <property type="entry name" value="Cytochrome b5-like heme/steroid binding domain"/>
    <property type="match status" value="1"/>
</dbReference>
<evidence type="ECO:0000256" key="6">
    <source>
        <dbReference type="SAM" id="MobiDB-lite"/>
    </source>
</evidence>
<dbReference type="RefSeq" id="XP_002668224.1">
    <property type="nucleotide sequence ID" value="XM_002668178.1"/>
</dbReference>
<feature type="domain" description="Cytochrome b5 heme-binding" evidence="7">
    <location>
        <begin position="2"/>
        <end position="79"/>
    </location>
</feature>
<dbReference type="InterPro" id="IPR018506">
    <property type="entry name" value="Cyt_B5_heme-BS"/>
</dbReference>
<feature type="compositionally biased region" description="Basic and acidic residues" evidence="6">
    <location>
        <begin position="95"/>
        <end position="104"/>
    </location>
</feature>
<dbReference type="FunCoup" id="D2VUW9">
    <property type="interactions" value="181"/>
</dbReference>
<reference evidence="9 10" key="1">
    <citation type="journal article" date="2010" name="Cell">
        <title>The genome of Naegleria gruberi illuminates early eukaryotic versatility.</title>
        <authorList>
            <person name="Fritz-Laylin L.K."/>
            <person name="Prochnik S.E."/>
            <person name="Ginger M.L."/>
            <person name="Dacks J.B."/>
            <person name="Carpenter M.L."/>
            <person name="Field M.C."/>
            <person name="Kuo A."/>
            <person name="Paredez A."/>
            <person name="Chapman J."/>
            <person name="Pham J."/>
            <person name="Shu S."/>
            <person name="Neupane R."/>
            <person name="Cipriano M."/>
            <person name="Mancuso J."/>
            <person name="Tu H."/>
            <person name="Salamov A."/>
            <person name="Lindquist E."/>
            <person name="Shapiro H."/>
            <person name="Lucas S."/>
            <person name="Grigoriev I.V."/>
            <person name="Cande W.Z."/>
            <person name="Fulton C."/>
            <person name="Rokhsar D.S."/>
            <person name="Dawson S.C."/>
        </authorList>
    </citation>
    <scope>NUCLEOTIDE SEQUENCE [LARGE SCALE GENOMIC DNA]</scope>
    <source>
        <strain evidence="9 10">NEG-M</strain>
    </source>
</reference>
<evidence type="ECO:0000256" key="2">
    <source>
        <dbReference type="ARBA" id="ARBA00022723"/>
    </source>
</evidence>
<organism evidence="10">
    <name type="scientific">Naegleria gruberi</name>
    <name type="common">Amoeba</name>
    <dbReference type="NCBI Taxonomy" id="5762"/>
    <lineage>
        <taxon>Eukaryota</taxon>
        <taxon>Discoba</taxon>
        <taxon>Heterolobosea</taxon>
        <taxon>Tetramitia</taxon>
        <taxon>Eutetramitia</taxon>
        <taxon>Vahlkampfiidae</taxon>
        <taxon>Naegleria</taxon>
    </lineage>
</organism>
<dbReference type="AlphaFoldDB" id="D2VUW9"/>
<dbReference type="PROSITE" id="PS50255">
    <property type="entry name" value="CYTOCHROME_B5_2"/>
    <property type="match status" value="1"/>
</dbReference>
<protein>
    <submittedName>
        <fullName evidence="8">Cytochrome b5</fullName>
    </submittedName>
    <submittedName>
        <fullName evidence="9">Predicted protein</fullName>
    </submittedName>
</protein>
<dbReference type="PRINTS" id="PR00363">
    <property type="entry name" value="CYTOCHROMEB5"/>
</dbReference>
<evidence type="ECO:0000256" key="5">
    <source>
        <dbReference type="RuleBase" id="RU362121"/>
    </source>
</evidence>
<keyword evidence="1 5" id="KW-0349">Heme</keyword>
<dbReference type="InterPro" id="IPR036400">
    <property type="entry name" value="Cyt_B5-like_heme/steroid_sf"/>
</dbReference>
<keyword evidence="10" id="KW-1185">Reference proteome</keyword>
<gene>
    <name evidence="8" type="ORF">NAEGRDRAFT_60090</name>
    <name evidence="9" type="ORF">NAEGRDRAFT_72813</name>
</gene>
<name>D2VUW9_NAEGR</name>
<evidence type="ECO:0000256" key="3">
    <source>
        <dbReference type="ARBA" id="ARBA00023004"/>
    </source>
</evidence>
<evidence type="ECO:0000313" key="9">
    <source>
        <dbReference type="EMBL" id="EFC39339.1"/>
    </source>
</evidence>
<dbReference type="PROSITE" id="PS00191">
    <property type="entry name" value="CYTOCHROME_B5_1"/>
    <property type="match status" value="1"/>
</dbReference>
<sequence length="104" mass="11118">MVRNIALSEVEEHGPNHQDPWIIISGKVVAFGTYKDEHPGGEDVILEWAGKDGTKAFNDAGHGSSAKSDMQKYIVGEFEGASDVAAASSETAPQEGEKKECSIQ</sequence>
<dbReference type="VEuPathDB" id="AmoebaDB:NAEGRDRAFT_72813"/>
<dbReference type="Pfam" id="PF00173">
    <property type="entry name" value="Cyt-b5"/>
    <property type="match status" value="1"/>
</dbReference>
<keyword evidence="2 5" id="KW-0479">Metal-binding</keyword>
<dbReference type="eggNOG" id="KOG0537">
    <property type="taxonomic scope" value="Eukaryota"/>
</dbReference>
<evidence type="ECO:0000313" key="8">
    <source>
        <dbReference type="EMBL" id="EFC35480.1"/>
    </source>
</evidence>
<dbReference type="SUPFAM" id="SSF55856">
    <property type="entry name" value="Cytochrome b5-like heme/steroid binding domain"/>
    <property type="match status" value="1"/>
</dbReference>
<evidence type="ECO:0000256" key="4">
    <source>
        <dbReference type="ARBA" id="ARBA00038168"/>
    </source>
</evidence>
<comment type="similarity">
    <text evidence="4 5">Belongs to the cytochrome b5 family.</text>
</comment>
<keyword evidence="3 5" id="KW-0408">Iron</keyword>
<dbReference type="PANTHER" id="PTHR19359">
    <property type="entry name" value="CYTOCHROME B5"/>
    <property type="match status" value="1"/>
</dbReference>
<dbReference type="STRING" id="5762.D2VUW9"/>
<dbReference type="InterPro" id="IPR050668">
    <property type="entry name" value="Cytochrome_b5"/>
</dbReference>
<dbReference type="EMBL" id="GG738900">
    <property type="protein sequence ID" value="EFC39339.1"/>
    <property type="molecule type" value="Genomic_DNA"/>
</dbReference>
<feature type="region of interest" description="Disordered" evidence="6">
    <location>
        <begin position="85"/>
        <end position="104"/>
    </location>
</feature>
<dbReference type="EMBL" id="GG739197">
    <property type="protein sequence ID" value="EFC35480.1"/>
    <property type="molecule type" value="Genomic_DNA"/>
</dbReference>
<dbReference type="KEGG" id="ngr:NAEGRDRAFT_60090"/>
<dbReference type="OMA" id="VESAPYQ"/>